<gene>
    <name evidence="11" type="ORF">SAMN05216258_101453</name>
</gene>
<dbReference type="InterPro" id="IPR050072">
    <property type="entry name" value="Peptidase_M20A"/>
</dbReference>
<comment type="similarity">
    <text evidence="2">Belongs to the peptidase M20A family. ArgE subfamily.</text>
</comment>
<evidence type="ECO:0000256" key="3">
    <source>
        <dbReference type="ARBA" id="ARBA00022490"/>
    </source>
</evidence>
<dbReference type="STRING" id="1114924.SAMN05216258_101453"/>
<evidence type="ECO:0000256" key="4">
    <source>
        <dbReference type="ARBA" id="ARBA00022571"/>
    </source>
</evidence>
<dbReference type="Gene3D" id="3.40.630.10">
    <property type="entry name" value="Zn peptidases"/>
    <property type="match status" value="1"/>
</dbReference>
<comment type="cofactor">
    <cofactor evidence="1">
        <name>Zn(2+)</name>
        <dbReference type="ChEBI" id="CHEBI:29105"/>
    </cofactor>
</comment>
<dbReference type="AlphaFoldDB" id="A0A1I3BZ75"/>
<dbReference type="PANTHER" id="PTHR43808">
    <property type="entry name" value="ACETYLORNITHINE DEACETYLASE"/>
    <property type="match status" value="1"/>
</dbReference>
<feature type="domain" description="Peptidase M20 dimerisation" evidence="10">
    <location>
        <begin position="174"/>
        <end position="286"/>
    </location>
</feature>
<evidence type="ECO:0000256" key="7">
    <source>
        <dbReference type="ARBA" id="ARBA00022801"/>
    </source>
</evidence>
<sequence length="390" mass="42081">MPVTYTPREMLEKLVGFDTVSAKSNLALVQFAKDYLEGHGARVHLMPDETGEKAGLLANIGPEVPGGMVLSGHTDVVPVEGQAWSTDPFSVVERDGRLYGRGTCDMKGFDALALCAAADAAKVGLKRPLQIAFSFDEELGCRGAPPLVAEMRKVLPPASAVIVGEPTMMGVVSTHKGGAGFTTYVHGFEVHSSQVHKGVSAVMTAARLVTWLEDRMAENRAKAEAGPYPEAEGFEPPWTTLHVGLFHGGTAGNITAKDAWFSTDIRVVPPEVPAEWAERYIAECARLEAEIRKIRPEARIDPQPRIPVPPCRREENGEAERVARTITGDNAERAVAYGTEAGFFQEAGYSTIVCGPGDIAQAHQPDEFLEADQLDKGEAFMKRLVEMLAA</sequence>
<dbReference type="InterPro" id="IPR011650">
    <property type="entry name" value="Peptidase_M20_dimer"/>
</dbReference>
<evidence type="ECO:0000259" key="10">
    <source>
        <dbReference type="Pfam" id="PF07687"/>
    </source>
</evidence>
<keyword evidence="4" id="KW-0055">Arginine biosynthesis</keyword>
<keyword evidence="3" id="KW-0963">Cytoplasm</keyword>
<dbReference type="SUPFAM" id="SSF55031">
    <property type="entry name" value="Bacterial exopeptidase dimerisation domain"/>
    <property type="match status" value="1"/>
</dbReference>
<dbReference type="Pfam" id="PF07687">
    <property type="entry name" value="M20_dimer"/>
    <property type="match status" value="1"/>
</dbReference>
<evidence type="ECO:0000313" key="11">
    <source>
        <dbReference type="EMBL" id="SFH67523.1"/>
    </source>
</evidence>
<dbReference type="NCBIfam" id="NF005710">
    <property type="entry name" value="PRK07522.1"/>
    <property type="match status" value="1"/>
</dbReference>
<evidence type="ECO:0000313" key="12">
    <source>
        <dbReference type="Proteomes" id="UP000199377"/>
    </source>
</evidence>
<dbReference type="NCBIfam" id="TIGR01892">
    <property type="entry name" value="AcOrn-deacetyl"/>
    <property type="match status" value="1"/>
</dbReference>
<dbReference type="InterPro" id="IPR002933">
    <property type="entry name" value="Peptidase_M20"/>
</dbReference>
<dbReference type="PANTHER" id="PTHR43808:SF31">
    <property type="entry name" value="N-ACETYL-L-CITRULLINE DEACETYLASE"/>
    <property type="match status" value="1"/>
</dbReference>
<evidence type="ECO:0000256" key="1">
    <source>
        <dbReference type="ARBA" id="ARBA00001947"/>
    </source>
</evidence>
<evidence type="ECO:0000256" key="5">
    <source>
        <dbReference type="ARBA" id="ARBA00022605"/>
    </source>
</evidence>
<dbReference type="InterPro" id="IPR001261">
    <property type="entry name" value="ArgE/DapE_CS"/>
</dbReference>
<reference evidence="11 12" key="1">
    <citation type="submission" date="2016-10" db="EMBL/GenBank/DDBJ databases">
        <authorList>
            <person name="de Groot N.N."/>
        </authorList>
    </citation>
    <scope>NUCLEOTIDE SEQUENCE [LARGE SCALE GENOMIC DNA]</scope>
    <source>
        <strain evidence="11 12">CGMCC 1.11030</strain>
    </source>
</reference>
<keyword evidence="6" id="KW-0479">Metal-binding</keyword>
<evidence type="ECO:0000256" key="9">
    <source>
        <dbReference type="ARBA" id="ARBA00023285"/>
    </source>
</evidence>
<keyword evidence="9" id="KW-0170">Cobalt</keyword>
<proteinExistence type="inferred from homology"/>
<dbReference type="GO" id="GO:0046872">
    <property type="term" value="F:metal ion binding"/>
    <property type="evidence" value="ECO:0007669"/>
    <property type="project" value="UniProtKB-KW"/>
</dbReference>
<dbReference type="RefSeq" id="WP_092857385.1">
    <property type="nucleotide sequence ID" value="NZ_FOQH01000001.1"/>
</dbReference>
<dbReference type="GO" id="GO:0006526">
    <property type="term" value="P:L-arginine biosynthetic process"/>
    <property type="evidence" value="ECO:0007669"/>
    <property type="project" value="UniProtKB-KW"/>
</dbReference>
<keyword evidence="12" id="KW-1185">Reference proteome</keyword>
<accession>A0A1I3BZ75</accession>
<dbReference type="GO" id="GO:0008777">
    <property type="term" value="F:acetylornithine deacetylase activity"/>
    <property type="evidence" value="ECO:0007669"/>
    <property type="project" value="TreeGrafter"/>
</dbReference>
<dbReference type="Gene3D" id="3.30.70.360">
    <property type="match status" value="1"/>
</dbReference>
<dbReference type="PROSITE" id="PS00759">
    <property type="entry name" value="ARGE_DAPE_CPG2_2"/>
    <property type="match status" value="1"/>
</dbReference>
<keyword evidence="7" id="KW-0378">Hydrolase</keyword>
<dbReference type="EMBL" id="FOQH01000001">
    <property type="protein sequence ID" value="SFH67523.1"/>
    <property type="molecule type" value="Genomic_DNA"/>
</dbReference>
<dbReference type="InterPro" id="IPR036264">
    <property type="entry name" value="Bact_exopeptidase_dim_dom"/>
</dbReference>
<dbReference type="CDD" id="cd03894">
    <property type="entry name" value="M20_ArgE"/>
    <property type="match status" value="1"/>
</dbReference>
<dbReference type="InterPro" id="IPR010169">
    <property type="entry name" value="AcOrn-deacetyl"/>
</dbReference>
<evidence type="ECO:0000256" key="2">
    <source>
        <dbReference type="ARBA" id="ARBA00005691"/>
    </source>
</evidence>
<keyword evidence="5" id="KW-0028">Amino-acid biosynthesis</keyword>
<dbReference type="OrthoDB" id="9809784at2"/>
<organism evidence="11 12">
    <name type="scientific">Albimonas pacifica</name>
    <dbReference type="NCBI Taxonomy" id="1114924"/>
    <lineage>
        <taxon>Bacteria</taxon>
        <taxon>Pseudomonadati</taxon>
        <taxon>Pseudomonadota</taxon>
        <taxon>Alphaproteobacteria</taxon>
        <taxon>Rhodobacterales</taxon>
        <taxon>Paracoccaceae</taxon>
        <taxon>Albimonas</taxon>
    </lineage>
</organism>
<dbReference type="Pfam" id="PF01546">
    <property type="entry name" value="Peptidase_M20"/>
    <property type="match status" value="1"/>
</dbReference>
<dbReference type="Proteomes" id="UP000199377">
    <property type="component" value="Unassembled WGS sequence"/>
</dbReference>
<dbReference type="SUPFAM" id="SSF53187">
    <property type="entry name" value="Zn-dependent exopeptidases"/>
    <property type="match status" value="1"/>
</dbReference>
<keyword evidence="8" id="KW-0862">Zinc</keyword>
<evidence type="ECO:0000256" key="6">
    <source>
        <dbReference type="ARBA" id="ARBA00022723"/>
    </source>
</evidence>
<protein>
    <submittedName>
        <fullName evidence="11">Acetylornithine deacetylase</fullName>
    </submittedName>
</protein>
<name>A0A1I3BZ75_9RHOB</name>
<evidence type="ECO:0000256" key="8">
    <source>
        <dbReference type="ARBA" id="ARBA00022833"/>
    </source>
</evidence>